<dbReference type="EMBL" id="CAUJNA010003273">
    <property type="protein sequence ID" value="CAJ1397644.1"/>
    <property type="molecule type" value="Genomic_DNA"/>
</dbReference>
<dbReference type="PANTHER" id="PTHR13371">
    <property type="entry name" value="GLYCINE-, GLUTAMATE-, THIENYLCYCLOHEXYLPIPERIDINE-BINDING PROTEIN"/>
    <property type="match status" value="1"/>
</dbReference>
<name>A0AA36J351_9DINO</name>
<evidence type="ECO:0000313" key="4">
    <source>
        <dbReference type="Proteomes" id="UP001178507"/>
    </source>
</evidence>
<comment type="caution">
    <text evidence="3">The sequence shown here is derived from an EMBL/GenBank/DDBJ whole genome shotgun (WGS) entry which is preliminary data.</text>
</comment>
<dbReference type="GO" id="GO:0005929">
    <property type="term" value="C:cilium"/>
    <property type="evidence" value="ECO:0007669"/>
    <property type="project" value="TreeGrafter"/>
</dbReference>
<dbReference type="Proteomes" id="UP001178507">
    <property type="component" value="Unassembled WGS sequence"/>
</dbReference>
<evidence type="ECO:0000259" key="2">
    <source>
        <dbReference type="Pfam" id="PF21039"/>
    </source>
</evidence>
<dbReference type="AlphaFoldDB" id="A0AA36J351"/>
<evidence type="ECO:0000313" key="3">
    <source>
        <dbReference type="EMBL" id="CAJ1397644.1"/>
    </source>
</evidence>
<dbReference type="InterPro" id="IPR052607">
    <property type="entry name" value="CEP104-like"/>
</dbReference>
<sequence>MRAPREPARLEPPPQKAMPEMVETEGQETSEDDFEEFWCQFCGREDPSFTLPALDIHYWRECPMLSACKHCEQVIEISRLHWHLSEECEVREAAIEARRLQPDRCPLCQGRVARGMPEERDWQEHLLVMGCPSNPRGRSPR</sequence>
<evidence type="ECO:0000256" key="1">
    <source>
        <dbReference type="SAM" id="MobiDB-lite"/>
    </source>
</evidence>
<feature type="region of interest" description="Disordered" evidence="1">
    <location>
        <begin position="1"/>
        <end position="29"/>
    </location>
</feature>
<keyword evidence="4" id="KW-1185">Reference proteome</keyword>
<feature type="domain" description="Centrosomal protein CEP104 Zn finger" evidence="2">
    <location>
        <begin position="39"/>
        <end position="95"/>
    </location>
</feature>
<dbReference type="Pfam" id="PF21039">
    <property type="entry name" value="CEP104_ZnF"/>
    <property type="match status" value="1"/>
</dbReference>
<dbReference type="PANTHER" id="PTHR13371:SF0">
    <property type="entry name" value="CENTROSOMAL PROTEIN OF 104 KDA"/>
    <property type="match status" value="1"/>
</dbReference>
<gene>
    <name evidence="3" type="ORF">EVOR1521_LOCUS21616</name>
</gene>
<proteinExistence type="predicted"/>
<organism evidence="3 4">
    <name type="scientific">Effrenium voratum</name>
    <dbReference type="NCBI Taxonomy" id="2562239"/>
    <lineage>
        <taxon>Eukaryota</taxon>
        <taxon>Sar</taxon>
        <taxon>Alveolata</taxon>
        <taxon>Dinophyceae</taxon>
        <taxon>Suessiales</taxon>
        <taxon>Symbiodiniaceae</taxon>
        <taxon>Effrenium</taxon>
    </lineage>
</organism>
<protein>
    <recommendedName>
        <fullName evidence="2">Centrosomal protein CEP104 Zn finger domain-containing protein</fullName>
    </recommendedName>
</protein>
<accession>A0AA36J351</accession>
<dbReference type="InterPro" id="IPR048738">
    <property type="entry name" value="CEP104_Znf"/>
</dbReference>
<reference evidence="3" key="1">
    <citation type="submission" date="2023-08" db="EMBL/GenBank/DDBJ databases">
        <authorList>
            <person name="Chen Y."/>
            <person name="Shah S."/>
            <person name="Dougan E. K."/>
            <person name="Thang M."/>
            <person name="Chan C."/>
        </authorList>
    </citation>
    <scope>NUCLEOTIDE SEQUENCE</scope>
</reference>